<gene>
    <name evidence="1" type="ordered locus">LFE_1511</name>
</gene>
<name>I0IPJ4_LEPFC</name>
<evidence type="ECO:0000313" key="1">
    <source>
        <dbReference type="EMBL" id="BAM07193.1"/>
    </source>
</evidence>
<evidence type="ECO:0000313" key="2">
    <source>
        <dbReference type="Proteomes" id="UP000007382"/>
    </source>
</evidence>
<dbReference type="AlphaFoldDB" id="I0IPJ4"/>
<dbReference type="STRING" id="1162668.LFE_1511"/>
<dbReference type="Proteomes" id="UP000007382">
    <property type="component" value="Chromosome"/>
</dbReference>
<sequence length="124" mass="13218">MRLFALSRIFKGTLSLGLLFVAAGCSSGGPSYLLIESTGDDAAGPSIHCAIDHVCAIELKSGQRIRDMQVGSSSGWTITRSTSGENDTSRSVLMIEATDKARKSNILITTNEGTLNFQLIPLKK</sequence>
<dbReference type="PATRIC" id="fig|1162668.3.peg.1789"/>
<keyword evidence="2" id="KW-1185">Reference proteome</keyword>
<reference evidence="1 2" key="1">
    <citation type="journal article" date="2012" name="J. Bacteriol.">
        <title>Complete Genome Sequence of Leptospirillum ferrooxidans Strain C2-3, Isolated from a Fresh Volcanic Ash Deposit on the Island of Miyake, Japan.</title>
        <authorList>
            <person name="Fujimura R."/>
            <person name="Sato Y."/>
            <person name="Nishizawa T."/>
            <person name="Oshima K."/>
            <person name="Kim S.-W."/>
            <person name="Hattori M."/>
            <person name="Kamijo T."/>
            <person name="Ohta H."/>
        </authorList>
    </citation>
    <scope>NUCLEOTIDE SEQUENCE [LARGE SCALE GENOMIC DNA]</scope>
    <source>
        <strain evidence="1 2">C2-3</strain>
    </source>
</reference>
<protein>
    <recommendedName>
        <fullName evidence="3">Lipoprotein</fullName>
    </recommendedName>
</protein>
<proteinExistence type="predicted"/>
<dbReference type="KEGG" id="lfc:LFE_1511"/>
<organism evidence="1 2">
    <name type="scientific">Leptospirillum ferrooxidans (strain C2-3)</name>
    <dbReference type="NCBI Taxonomy" id="1162668"/>
    <lineage>
        <taxon>Bacteria</taxon>
        <taxon>Pseudomonadati</taxon>
        <taxon>Nitrospirota</taxon>
        <taxon>Nitrospiria</taxon>
        <taxon>Nitrospirales</taxon>
        <taxon>Nitrospiraceae</taxon>
        <taxon>Leptospirillum</taxon>
    </lineage>
</organism>
<dbReference type="InterPro" id="IPR010258">
    <property type="entry name" value="Conjugal_tfr_TrbG/VirB9/CagX"/>
</dbReference>
<dbReference type="RefSeq" id="WP_014449680.1">
    <property type="nucleotide sequence ID" value="NC_017094.1"/>
</dbReference>
<evidence type="ECO:0008006" key="3">
    <source>
        <dbReference type="Google" id="ProtNLM"/>
    </source>
</evidence>
<dbReference type="EMBL" id="AP012342">
    <property type="protein sequence ID" value="BAM07193.1"/>
    <property type="molecule type" value="Genomic_DNA"/>
</dbReference>
<dbReference type="OrthoDB" id="5357875at2"/>
<dbReference type="HOGENOM" id="CLU_2001040_0_0_0"/>
<dbReference type="Pfam" id="PF03524">
    <property type="entry name" value="CagX"/>
    <property type="match status" value="1"/>
</dbReference>
<dbReference type="PROSITE" id="PS51257">
    <property type="entry name" value="PROKAR_LIPOPROTEIN"/>
    <property type="match status" value="1"/>
</dbReference>
<accession>I0IPJ4</accession>
<reference evidence="2" key="2">
    <citation type="submission" date="2012-03" db="EMBL/GenBank/DDBJ databases">
        <title>The complete genome sequence of the pioneer microbe on fresh volcanic deposit, Leptospirillum ferrooxidans strain C2-3.</title>
        <authorList>
            <person name="Fujimura R."/>
            <person name="Sato Y."/>
            <person name="Nishizawa T."/>
            <person name="Nanba K."/>
            <person name="Oshima K."/>
            <person name="Hattori M."/>
            <person name="Kamijo T."/>
            <person name="Ohta H."/>
        </authorList>
    </citation>
    <scope>NUCLEOTIDE SEQUENCE [LARGE SCALE GENOMIC DNA]</scope>
    <source>
        <strain evidence="2">C2-3</strain>
    </source>
</reference>